<dbReference type="InterPro" id="IPR012373">
    <property type="entry name" value="Ferrdict_sens_TM"/>
</dbReference>
<protein>
    <submittedName>
        <fullName evidence="4">FecR domain-containing protein</fullName>
    </submittedName>
</protein>
<dbReference type="Pfam" id="PF16344">
    <property type="entry name" value="FecR_C"/>
    <property type="match status" value="1"/>
</dbReference>
<keyword evidence="1" id="KW-0812">Transmembrane</keyword>
<dbReference type="InterPro" id="IPR006860">
    <property type="entry name" value="FecR"/>
</dbReference>
<dbReference type="InterPro" id="IPR032508">
    <property type="entry name" value="FecR_C"/>
</dbReference>
<gene>
    <name evidence="4" type="ORF">IEE83_06065</name>
</gene>
<dbReference type="RefSeq" id="WP_194119719.1">
    <property type="nucleotide sequence ID" value="NZ_JACYGY010000001.1"/>
</dbReference>
<feature type="domain" description="FecR protein" evidence="2">
    <location>
        <begin position="190"/>
        <end position="285"/>
    </location>
</feature>
<accession>A0ABR9W7K7</accession>
<proteinExistence type="predicted"/>
<keyword evidence="1" id="KW-0472">Membrane</keyword>
<evidence type="ECO:0000313" key="5">
    <source>
        <dbReference type="Proteomes" id="UP000634134"/>
    </source>
</evidence>
<dbReference type="Pfam" id="PF04773">
    <property type="entry name" value="FecR"/>
    <property type="match status" value="1"/>
</dbReference>
<keyword evidence="1" id="KW-1133">Transmembrane helix</keyword>
<keyword evidence="5" id="KW-1185">Reference proteome</keyword>
<dbReference type="Gene3D" id="2.60.120.1440">
    <property type="match status" value="1"/>
</dbReference>
<dbReference type="Proteomes" id="UP000634134">
    <property type="component" value="Unassembled WGS sequence"/>
</dbReference>
<reference evidence="5" key="1">
    <citation type="submission" date="2023-07" db="EMBL/GenBank/DDBJ databases">
        <title>Dyadobacter sp. nov 'subterranea' isolated from contaminted grondwater.</title>
        <authorList>
            <person name="Szabo I."/>
            <person name="Al-Omari J."/>
            <person name="Szerdahelyi S.G."/>
            <person name="Rado J."/>
        </authorList>
    </citation>
    <scope>NUCLEOTIDE SEQUENCE [LARGE SCALE GENOMIC DNA]</scope>
    <source>
        <strain evidence="5">UP-52</strain>
    </source>
</reference>
<evidence type="ECO:0000259" key="2">
    <source>
        <dbReference type="Pfam" id="PF04773"/>
    </source>
</evidence>
<feature type="transmembrane region" description="Helical" evidence="1">
    <location>
        <begin position="90"/>
        <end position="109"/>
    </location>
</feature>
<dbReference type="PANTHER" id="PTHR30273">
    <property type="entry name" value="PERIPLASMIC SIGNAL SENSOR AND SIGMA FACTOR ACTIVATOR FECR-RELATED"/>
    <property type="match status" value="1"/>
</dbReference>
<dbReference type="Gene3D" id="3.55.50.30">
    <property type="match status" value="1"/>
</dbReference>
<evidence type="ECO:0000313" key="4">
    <source>
        <dbReference type="EMBL" id="MBE9461440.1"/>
    </source>
</evidence>
<feature type="domain" description="Protein FecR C-terminal" evidence="3">
    <location>
        <begin position="328"/>
        <end position="395"/>
    </location>
</feature>
<organism evidence="4 5">
    <name type="scientific">Dyadobacter subterraneus</name>
    <dbReference type="NCBI Taxonomy" id="2773304"/>
    <lineage>
        <taxon>Bacteria</taxon>
        <taxon>Pseudomonadati</taxon>
        <taxon>Bacteroidota</taxon>
        <taxon>Cytophagia</taxon>
        <taxon>Cytophagales</taxon>
        <taxon>Spirosomataceae</taxon>
        <taxon>Dyadobacter</taxon>
    </lineage>
</organism>
<dbReference type="PANTHER" id="PTHR30273:SF2">
    <property type="entry name" value="PROTEIN FECR"/>
    <property type="match status" value="1"/>
</dbReference>
<sequence length="397" mass="44209">MHWNRINFLTEKFFRNACSEAEKQELALWIKENPDDQLSLILENAWDNFDTEIKMPEHSSDRILNTIFPEKEATIAYEYSQEADISSRQLWAKIAVAAALIMAIGIYWWSGIREKNKMAMKNIPSTLVADLPPGGNKAILTLGDGSNIILDSAGNGNLASQGNTNITKSGTGQLIYKSNNTAAEAVVFNTVTTPKGGQYHIVLPDGSKVWLNAASSLRFPTAFIGKERRVEITGEVYFEVAHNTKMPFIVKTGETEVAVLGTHFNVMAYADEKVMKTTLMEGSVKISRSGKSAMLAPGQQARLTSSSENIRVLDHVDTDKEMAWKTGYFQFEDDNLESIMRQVSRWYDVDIAYEGNASREHFTGRLPRNANVSKVLKILSLSGVKFRIEGKSIIVTP</sequence>
<dbReference type="EMBL" id="JACYGY010000001">
    <property type="protein sequence ID" value="MBE9461440.1"/>
    <property type="molecule type" value="Genomic_DNA"/>
</dbReference>
<evidence type="ECO:0000256" key="1">
    <source>
        <dbReference type="SAM" id="Phobius"/>
    </source>
</evidence>
<name>A0ABR9W7K7_9BACT</name>
<comment type="caution">
    <text evidence="4">The sequence shown here is derived from an EMBL/GenBank/DDBJ whole genome shotgun (WGS) entry which is preliminary data.</text>
</comment>
<evidence type="ECO:0000259" key="3">
    <source>
        <dbReference type="Pfam" id="PF16344"/>
    </source>
</evidence>